<evidence type="ECO:0000313" key="4">
    <source>
        <dbReference type="Proteomes" id="UP001156666"/>
    </source>
</evidence>
<dbReference type="RefSeq" id="WP_235293190.1">
    <property type="nucleotide sequence ID" value="NZ_BSOH01000005.1"/>
</dbReference>
<dbReference type="PANTHER" id="PTHR30094:SF0">
    <property type="entry name" value="BIFUNCTIONAL GLUTATHIONYLSPERMIDINE SYNTHETASE_AMIDASE-RELATED"/>
    <property type="match status" value="1"/>
</dbReference>
<keyword evidence="1" id="KW-0732">Signal</keyword>
<dbReference type="Gene3D" id="3.90.1720.10">
    <property type="entry name" value="endopeptidase domain like (from Nostoc punctiforme)"/>
    <property type="match status" value="1"/>
</dbReference>
<dbReference type="PROSITE" id="PS50911">
    <property type="entry name" value="CHAP"/>
    <property type="match status" value="1"/>
</dbReference>
<reference evidence="3" key="1">
    <citation type="journal article" date="2014" name="Int. J. Syst. Evol. Microbiol.">
        <title>Complete genome sequence of Corynebacterium casei LMG S-19264T (=DSM 44701T), isolated from a smear-ripened cheese.</title>
        <authorList>
            <consortium name="US DOE Joint Genome Institute (JGI-PGF)"/>
            <person name="Walter F."/>
            <person name="Albersmeier A."/>
            <person name="Kalinowski J."/>
            <person name="Ruckert C."/>
        </authorList>
    </citation>
    <scope>NUCLEOTIDE SEQUENCE</scope>
    <source>
        <strain evidence="3">NBRC 108769</strain>
    </source>
</reference>
<comment type="caution">
    <text evidence="3">The sequence shown here is derived from an EMBL/GenBank/DDBJ whole genome shotgun (WGS) entry which is preliminary data.</text>
</comment>
<reference evidence="3" key="2">
    <citation type="submission" date="2023-01" db="EMBL/GenBank/DDBJ databases">
        <title>Draft genome sequence of Portibacter lacus strain NBRC 108769.</title>
        <authorList>
            <person name="Sun Q."/>
            <person name="Mori K."/>
        </authorList>
    </citation>
    <scope>NUCLEOTIDE SEQUENCE</scope>
    <source>
        <strain evidence="3">NBRC 108769</strain>
    </source>
</reference>
<feature type="signal peptide" evidence="1">
    <location>
        <begin position="1"/>
        <end position="21"/>
    </location>
</feature>
<dbReference type="Pfam" id="PF05257">
    <property type="entry name" value="CHAP"/>
    <property type="match status" value="1"/>
</dbReference>
<gene>
    <name evidence="3" type="ORF">GCM10007940_09990</name>
</gene>
<organism evidence="3 4">
    <name type="scientific">Portibacter lacus</name>
    <dbReference type="NCBI Taxonomy" id="1099794"/>
    <lineage>
        <taxon>Bacteria</taxon>
        <taxon>Pseudomonadati</taxon>
        <taxon>Bacteroidota</taxon>
        <taxon>Saprospiria</taxon>
        <taxon>Saprospirales</taxon>
        <taxon>Haliscomenobacteraceae</taxon>
        <taxon>Portibacter</taxon>
    </lineage>
</organism>
<evidence type="ECO:0000256" key="1">
    <source>
        <dbReference type="SAM" id="SignalP"/>
    </source>
</evidence>
<dbReference type="InterPro" id="IPR007921">
    <property type="entry name" value="CHAP_dom"/>
</dbReference>
<feature type="chain" id="PRO_5041241256" evidence="1">
    <location>
        <begin position="22"/>
        <end position="185"/>
    </location>
</feature>
<protein>
    <submittedName>
        <fullName evidence="3">CHAP domain-containing protein</fullName>
    </submittedName>
</protein>
<dbReference type="InterPro" id="IPR051705">
    <property type="entry name" value="Gsp_Synthetase/Amidase"/>
</dbReference>
<dbReference type="AlphaFoldDB" id="A0AA37SN14"/>
<evidence type="ECO:0000259" key="2">
    <source>
        <dbReference type="PROSITE" id="PS50911"/>
    </source>
</evidence>
<feature type="domain" description="Peptidase C51" evidence="2">
    <location>
        <begin position="38"/>
        <end position="173"/>
    </location>
</feature>
<keyword evidence="4" id="KW-1185">Reference proteome</keyword>
<dbReference type="InterPro" id="IPR038765">
    <property type="entry name" value="Papain-like_cys_pep_sf"/>
</dbReference>
<name>A0AA37SN14_9BACT</name>
<sequence>MRLKFVLIFIGLITLSFTNHNPEVGAVLDNYNGVPIYYNGFFKNTNGRNLTKDGYNLGLKWQCIEFVKRYYYLKYGHKMPDSYGHAKDFFDDDLSDQEFNEARNMLQFRNTRRHKPQVDDLVIYGPSKDNPFGHMGIISAIKNGKVTLVQQNMGTKTRQKLILAEYDGIYTIADFNIKGWLRINK</sequence>
<accession>A0AA37SN14</accession>
<dbReference type="GO" id="GO:0016874">
    <property type="term" value="F:ligase activity"/>
    <property type="evidence" value="ECO:0007669"/>
    <property type="project" value="TreeGrafter"/>
</dbReference>
<dbReference type="PANTHER" id="PTHR30094">
    <property type="entry name" value="BIFUNCTIONAL GLUTATHIONYLSPERMIDINE SYNTHETASE/AMIDASE-RELATED"/>
    <property type="match status" value="1"/>
</dbReference>
<proteinExistence type="predicted"/>
<dbReference type="EMBL" id="BSOH01000005">
    <property type="protein sequence ID" value="GLR16384.1"/>
    <property type="molecule type" value="Genomic_DNA"/>
</dbReference>
<dbReference type="SUPFAM" id="SSF54001">
    <property type="entry name" value="Cysteine proteinases"/>
    <property type="match status" value="1"/>
</dbReference>
<evidence type="ECO:0000313" key="3">
    <source>
        <dbReference type="EMBL" id="GLR16384.1"/>
    </source>
</evidence>
<dbReference type="Proteomes" id="UP001156666">
    <property type="component" value="Unassembled WGS sequence"/>
</dbReference>